<keyword evidence="2 7" id="KW-0812">Transmembrane</keyword>
<dbReference type="InterPro" id="IPR039421">
    <property type="entry name" value="Type_1_exporter"/>
</dbReference>
<dbReference type="RefSeq" id="WP_344567433.1">
    <property type="nucleotide sequence ID" value="NZ_BAAATG010000055.1"/>
</dbReference>
<dbReference type="SMART" id="SM00382">
    <property type="entry name" value="AAA"/>
    <property type="match status" value="1"/>
</dbReference>
<dbReference type="Pfam" id="PF00005">
    <property type="entry name" value="ABC_tran"/>
    <property type="match status" value="1"/>
</dbReference>
<dbReference type="SUPFAM" id="SSF90123">
    <property type="entry name" value="ABC transporter transmembrane region"/>
    <property type="match status" value="1"/>
</dbReference>
<organism evidence="10 11">
    <name type="scientific">Streptomyces atrovirens</name>
    <dbReference type="NCBI Taxonomy" id="285556"/>
    <lineage>
        <taxon>Bacteria</taxon>
        <taxon>Bacillati</taxon>
        <taxon>Actinomycetota</taxon>
        <taxon>Actinomycetes</taxon>
        <taxon>Kitasatosporales</taxon>
        <taxon>Streptomycetaceae</taxon>
        <taxon>Streptomyces</taxon>
    </lineage>
</organism>
<keyword evidence="11" id="KW-1185">Reference proteome</keyword>
<evidence type="ECO:0000313" key="11">
    <source>
        <dbReference type="Proteomes" id="UP001596035"/>
    </source>
</evidence>
<dbReference type="Pfam" id="PF00664">
    <property type="entry name" value="ABC_membrane"/>
    <property type="match status" value="1"/>
</dbReference>
<feature type="transmembrane region" description="Helical" evidence="7">
    <location>
        <begin position="28"/>
        <end position="49"/>
    </location>
</feature>
<reference evidence="11" key="1">
    <citation type="journal article" date="2019" name="Int. J. Syst. Evol. Microbiol.">
        <title>The Global Catalogue of Microorganisms (GCM) 10K type strain sequencing project: providing services to taxonomists for standard genome sequencing and annotation.</title>
        <authorList>
            <consortium name="The Broad Institute Genomics Platform"/>
            <consortium name="The Broad Institute Genome Sequencing Center for Infectious Disease"/>
            <person name="Wu L."/>
            <person name="Ma J."/>
        </authorList>
    </citation>
    <scope>NUCLEOTIDE SEQUENCE [LARGE SCALE GENOMIC DNA]</scope>
    <source>
        <strain evidence="11">CGMCC 4.7131</strain>
    </source>
</reference>
<dbReference type="Proteomes" id="UP001596035">
    <property type="component" value="Unassembled WGS sequence"/>
</dbReference>
<name>A0ABW0DZ06_9ACTN</name>
<dbReference type="PANTHER" id="PTHR43394:SF1">
    <property type="entry name" value="ATP-BINDING CASSETTE SUB-FAMILY B MEMBER 10, MITOCHONDRIAL"/>
    <property type="match status" value="1"/>
</dbReference>
<keyword evidence="6 7" id="KW-0472">Membrane</keyword>
<feature type="domain" description="ABC transporter" evidence="8">
    <location>
        <begin position="343"/>
        <end position="577"/>
    </location>
</feature>
<dbReference type="InterPro" id="IPR003439">
    <property type="entry name" value="ABC_transporter-like_ATP-bd"/>
</dbReference>
<protein>
    <submittedName>
        <fullName evidence="10">ABC transporter ATP-binding protein</fullName>
    </submittedName>
</protein>
<proteinExistence type="predicted"/>
<keyword evidence="4 10" id="KW-0067">ATP-binding</keyword>
<accession>A0ABW0DZ06</accession>
<evidence type="ECO:0000256" key="1">
    <source>
        <dbReference type="ARBA" id="ARBA00004651"/>
    </source>
</evidence>
<keyword evidence="3" id="KW-0547">Nucleotide-binding</keyword>
<dbReference type="CDD" id="cd07346">
    <property type="entry name" value="ABC_6TM_exporters"/>
    <property type="match status" value="1"/>
</dbReference>
<dbReference type="InterPro" id="IPR003593">
    <property type="entry name" value="AAA+_ATPase"/>
</dbReference>
<evidence type="ECO:0000259" key="8">
    <source>
        <dbReference type="PROSITE" id="PS50893"/>
    </source>
</evidence>
<dbReference type="PANTHER" id="PTHR43394">
    <property type="entry name" value="ATP-DEPENDENT PERMEASE MDL1, MITOCHONDRIAL"/>
    <property type="match status" value="1"/>
</dbReference>
<keyword evidence="5 7" id="KW-1133">Transmembrane helix</keyword>
<dbReference type="PROSITE" id="PS50893">
    <property type="entry name" value="ABC_TRANSPORTER_2"/>
    <property type="match status" value="1"/>
</dbReference>
<evidence type="ECO:0000259" key="9">
    <source>
        <dbReference type="PROSITE" id="PS50929"/>
    </source>
</evidence>
<dbReference type="PROSITE" id="PS50929">
    <property type="entry name" value="ABC_TM1F"/>
    <property type="match status" value="1"/>
</dbReference>
<dbReference type="Gene3D" id="3.40.50.300">
    <property type="entry name" value="P-loop containing nucleotide triphosphate hydrolases"/>
    <property type="match status" value="1"/>
</dbReference>
<dbReference type="SUPFAM" id="SSF52540">
    <property type="entry name" value="P-loop containing nucleoside triphosphate hydrolases"/>
    <property type="match status" value="1"/>
</dbReference>
<comment type="caution">
    <text evidence="10">The sequence shown here is derived from an EMBL/GenBank/DDBJ whole genome shotgun (WGS) entry which is preliminary data.</text>
</comment>
<evidence type="ECO:0000256" key="7">
    <source>
        <dbReference type="SAM" id="Phobius"/>
    </source>
</evidence>
<evidence type="ECO:0000256" key="3">
    <source>
        <dbReference type="ARBA" id="ARBA00022741"/>
    </source>
</evidence>
<evidence type="ECO:0000256" key="5">
    <source>
        <dbReference type="ARBA" id="ARBA00022989"/>
    </source>
</evidence>
<dbReference type="GO" id="GO:0005524">
    <property type="term" value="F:ATP binding"/>
    <property type="evidence" value="ECO:0007669"/>
    <property type="project" value="UniProtKB-KW"/>
</dbReference>
<dbReference type="InterPro" id="IPR011527">
    <property type="entry name" value="ABC1_TM_dom"/>
</dbReference>
<evidence type="ECO:0000313" key="10">
    <source>
        <dbReference type="EMBL" id="MFC5242659.1"/>
    </source>
</evidence>
<dbReference type="EMBL" id="JBHSKN010000020">
    <property type="protein sequence ID" value="MFC5242659.1"/>
    <property type="molecule type" value="Genomic_DNA"/>
</dbReference>
<gene>
    <name evidence="10" type="ORF">ACFPWV_22530</name>
</gene>
<sequence length="588" mass="61737">MSGERLPLAGPADVRRAAAGLVRADGRAFAGVLVLNALAAVAGLAGPWLLGRIVDEVRDGGGVAVVDRLAPVIVACAVTQLLLSRWARYVGHRFGERTLARVRERFVDRALGLPSSVVERAGTGDLTARGTADVTAVGTTLRDAGPALLVNAVQSLFVMAAVVVVDPLLGALGLLCLTPIWLAVRWYLRRARDAYLAEGAANSDVAEIVAATAAGARTVEAFRLEEKRVRAGRDALETSRRARFHTLFLRTVFFPVVEVSYAVPVAGVLLIGGVLHERGAVSLGAVVSASLYLLQLSGPLDEVLMRIEQLQSSGASFARVEGLARAPRAAQRGDSPDPAGDRIDVTGVRYAYDGGVEVLRGVDLTVTPGERLAVVGPSGAGKTTLSRLLAGVDAPTSGSVTVGGVPVAGLDPERLRRQVVLVTQEHHVFLGSVRDNLRIAEPDAEDGELWAALAVVGAEAWVRELPEGLDTELGEGGHATDGSQAQQLALARVVLADPHTLILDEATALLDPATARHTERALAAVLEGRTVIAVAHRLHTAHDADRVAVMENGRLTELGTHDALVTADGVYATLWHSWHGDHPSGGTN</sequence>
<dbReference type="InterPro" id="IPR036640">
    <property type="entry name" value="ABC1_TM_sf"/>
</dbReference>
<evidence type="ECO:0000256" key="6">
    <source>
        <dbReference type="ARBA" id="ARBA00023136"/>
    </source>
</evidence>
<feature type="transmembrane region" description="Helical" evidence="7">
    <location>
        <begin position="69"/>
        <end position="87"/>
    </location>
</feature>
<feature type="transmembrane region" description="Helical" evidence="7">
    <location>
        <begin position="247"/>
        <end position="273"/>
    </location>
</feature>
<evidence type="ECO:0000256" key="4">
    <source>
        <dbReference type="ARBA" id="ARBA00022840"/>
    </source>
</evidence>
<dbReference type="InterPro" id="IPR027417">
    <property type="entry name" value="P-loop_NTPase"/>
</dbReference>
<comment type="subcellular location">
    <subcellularLocation>
        <location evidence="1">Cell membrane</location>
        <topology evidence="1">Multi-pass membrane protein</topology>
    </subcellularLocation>
</comment>
<dbReference type="Gene3D" id="1.20.1560.10">
    <property type="entry name" value="ABC transporter type 1, transmembrane domain"/>
    <property type="match status" value="1"/>
</dbReference>
<evidence type="ECO:0000256" key="2">
    <source>
        <dbReference type="ARBA" id="ARBA00022692"/>
    </source>
</evidence>
<feature type="domain" description="ABC transmembrane type-1" evidence="9">
    <location>
        <begin position="30"/>
        <end position="312"/>
    </location>
</feature>
<feature type="transmembrane region" description="Helical" evidence="7">
    <location>
        <begin position="171"/>
        <end position="188"/>
    </location>
</feature>